<evidence type="ECO:0000259" key="3">
    <source>
        <dbReference type="Pfam" id="PF12770"/>
    </source>
</evidence>
<feature type="domain" description="CHAT" evidence="3">
    <location>
        <begin position="687"/>
        <end position="966"/>
    </location>
</feature>
<organism evidence="4 5">
    <name type="scientific">Okeania hirsuta</name>
    <dbReference type="NCBI Taxonomy" id="1458930"/>
    <lineage>
        <taxon>Bacteria</taxon>
        <taxon>Bacillati</taxon>
        <taxon>Cyanobacteriota</taxon>
        <taxon>Cyanophyceae</taxon>
        <taxon>Oscillatoriophycideae</taxon>
        <taxon>Oscillatoriales</taxon>
        <taxon>Microcoleaceae</taxon>
        <taxon>Okeania</taxon>
    </lineage>
</organism>
<feature type="repeat" description="TPR" evidence="1">
    <location>
        <begin position="90"/>
        <end position="123"/>
    </location>
</feature>
<dbReference type="SMART" id="SM00028">
    <property type="entry name" value="TPR"/>
    <property type="match status" value="12"/>
</dbReference>
<dbReference type="Pfam" id="PF13424">
    <property type="entry name" value="TPR_12"/>
    <property type="match status" value="6"/>
</dbReference>
<feature type="repeat" description="TPR" evidence="1">
    <location>
        <begin position="50"/>
        <end position="83"/>
    </location>
</feature>
<dbReference type="EMBL" id="RCBY01000044">
    <property type="protein sequence ID" value="RQH45706.1"/>
    <property type="molecule type" value="Genomic_DNA"/>
</dbReference>
<dbReference type="InterPro" id="IPR024983">
    <property type="entry name" value="CHAT_dom"/>
</dbReference>
<evidence type="ECO:0000256" key="2">
    <source>
        <dbReference type="SAM" id="Phobius"/>
    </source>
</evidence>
<dbReference type="InterPro" id="IPR019734">
    <property type="entry name" value="TPR_rpt"/>
</dbReference>
<feature type="repeat" description="TPR" evidence="1">
    <location>
        <begin position="450"/>
        <end position="483"/>
    </location>
</feature>
<feature type="repeat" description="TPR" evidence="1">
    <location>
        <begin position="250"/>
        <end position="283"/>
    </location>
</feature>
<feature type="repeat" description="TPR" evidence="1">
    <location>
        <begin position="130"/>
        <end position="163"/>
    </location>
</feature>
<dbReference type="RefSeq" id="WP_124154595.1">
    <property type="nucleotide sequence ID" value="NZ_CAWOLW010000379.1"/>
</dbReference>
<dbReference type="AlphaFoldDB" id="A0A3N6PX51"/>
<sequence length="968" mass="108023">MKNSYLYLSYLSAIAIILFPVPTIANIPNILAQTPEVETSPESSASKAEADKLFETGVEQFRTGKFDEALENYEKVLAIRKELGDQAGIAQTLNNMGNVYVNQREYTQALDVLQQALTIRRKINDRPGVSETLNLIGFTYQRQREFSQALNLHQEALDISQAVKDRPNEGESLHNIAAVKASQGQLDQALEFYEQALTIREEVGDRRNRGRTLNNMGVVYFRMGNYDKALETYQKALTVRREINDNAGVGRLLNNIGFVYREKGEDSEALKYFQQAVAMLEGIGDQRSVGRIYGFMGKLYEKQGEEDKALEVYEKGLEAAKVAEDKTAQLEALSYLGDAYYEIGENTKAQSIYEQSLAFYQEAEDKAGEGKTTVGLGKVYNRLGENDKAKQVLLKALPINKEVGEKSVIAANFNALGEAYYSSGDYSIALNYHKLALNNLPDKEDKNAVSVAYKGIGYSMFQLRQYPQALENLVQALAIYKESEETVKEGKIYEQLGTILVAQEKPELAVVFYKQAVNLNEAMRSQEGEKSFLEKPEEIYRNLAGLLLQQERIVEAQQVLDLLKIQELDNYLGNVKGNEATATGVKLLAAEEQILTEDTTDILEREIDKNNLKADFPEFKNLQAKLQKLPGTVLFYPLILADKLELVLIKAEGDPIHKTVEVKAEEIEGAIAEFRLTILTPVGDVKDSAEKLYNWLIKPIEDELIKANANTIIYAPDNQLRYLPLAALYDGEKWLVESFGVNNIIAASLTNFETQPNNQLRVLAAALTEGNYQVQVGTRQVELTPTTVKLVENLTETIPGSRKLVNSEFSSETTISSFNDYNIVHLDTPVVLLTGETGNGKPEDSFILFGDGDRVTLRDMESWSLPNVDLVVLSAAETNIGGQIGNGEEIVGFGYQMQNAGVEAIVTSLWRVNDDSAQLMNTFYTVLQEGKSKTEALREAQINMITGKDKEANNPYYWSSFILMGNGF</sequence>
<evidence type="ECO:0000256" key="1">
    <source>
        <dbReference type="PROSITE-ProRule" id="PRU00339"/>
    </source>
</evidence>
<keyword evidence="1" id="KW-0802">TPR repeat</keyword>
<dbReference type="Proteomes" id="UP000269154">
    <property type="component" value="Unassembled WGS sequence"/>
</dbReference>
<keyword evidence="2" id="KW-1133">Transmembrane helix</keyword>
<proteinExistence type="predicted"/>
<gene>
    <name evidence="4" type="ORF">D5R40_10345</name>
</gene>
<comment type="caution">
    <text evidence="4">The sequence shown here is derived from an EMBL/GenBank/DDBJ whole genome shotgun (WGS) entry which is preliminary data.</text>
</comment>
<name>A0A3N6PX51_9CYAN</name>
<feature type="repeat" description="TPR" evidence="1">
    <location>
        <begin position="290"/>
        <end position="323"/>
    </location>
</feature>
<dbReference type="PANTHER" id="PTHR10098">
    <property type="entry name" value="RAPSYN-RELATED"/>
    <property type="match status" value="1"/>
</dbReference>
<feature type="repeat" description="TPR" evidence="1">
    <location>
        <begin position="330"/>
        <end position="363"/>
    </location>
</feature>
<reference evidence="4 5" key="1">
    <citation type="journal article" date="2018" name="ACS Chem. Biol.">
        <title>Ketoreductase domain dysfunction expands chemodiversity: malyngamide biosynthesis in the cyanobacterium Okeania hirsuta.</title>
        <authorList>
            <person name="Moss N.A."/>
            <person name="Leao T."/>
            <person name="Rankin M."/>
            <person name="McCullough T.M."/>
            <person name="Qu P."/>
            <person name="Korobeynikov A."/>
            <person name="Smith J.L."/>
            <person name="Gerwick L."/>
            <person name="Gerwick W.H."/>
        </authorList>
    </citation>
    <scope>NUCLEOTIDE SEQUENCE [LARGE SCALE GENOMIC DNA]</scope>
    <source>
        <strain evidence="4 5">PAB10Feb10-1</strain>
    </source>
</reference>
<feature type="repeat" description="TPR" evidence="1">
    <location>
        <begin position="170"/>
        <end position="203"/>
    </location>
</feature>
<evidence type="ECO:0000313" key="4">
    <source>
        <dbReference type="EMBL" id="RQH45706.1"/>
    </source>
</evidence>
<dbReference type="InterPro" id="IPR011990">
    <property type="entry name" value="TPR-like_helical_dom_sf"/>
</dbReference>
<dbReference type="OrthoDB" id="437421at2"/>
<accession>A0A3N6PX51</accession>
<feature type="repeat" description="TPR" evidence="1">
    <location>
        <begin position="210"/>
        <end position="243"/>
    </location>
</feature>
<keyword evidence="5" id="KW-1185">Reference proteome</keyword>
<protein>
    <submittedName>
        <fullName evidence="4">CHAT domain-containing protein</fullName>
    </submittedName>
</protein>
<evidence type="ECO:0000313" key="5">
    <source>
        <dbReference type="Proteomes" id="UP000269154"/>
    </source>
</evidence>
<dbReference type="PANTHER" id="PTHR10098:SF108">
    <property type="entry name" value="TETRATRICOPEPTIDE REPEAT PROTEIN 28"/>
    <property type="match status" value="1"/>
</dbReference>
<dbReference type="Gene3D" id="1.25.40.10">
    <property type="entry name" value="Tetratricopeptide repeat domain"/>
    <property type="match status" value="4"/>
</dbReference>
<dbReference type="PROSITE" id="PS50293">
    <property type="entry name" value="TPR_REGION"/>
    <property type="match status" value="1"/>
</dbReference>
<dbReference type="Pfam" id="PF12770">
    <property type="entry name" value="CHAT"/>
    <property type="match status" value="1"/>
</dbReference>
<keyword evidence="2" id="KW-0812">Transmembrane</keyword>
<feature type="repeat" description="TPR" evidence="1">
    <location>
        <begin position="410"/>
        <end position="443"/>
    </location>
</feature>
<keyword evidence="2" id="KW-0472">Membrane</keyword>
<dbReference type="SUPFAM" id="SSF48452">
    <property type="entry name" value="TPR-like"/>
    <property type="match status" value="3"/>
</dbReference>
<feature type="transmembrane region" description="Helical" evidence="2">
    <location>
        <begin position="7"/>
        <end position="25"/>
    </location>
</feature>
<dbReference type="PROSITE" id="PS50005">
    <property type="entry name" value="TPR"/>
    <property type="match status" value="10"/>
</dbReference>